<reference evidence="3" key="2">
    <citation type="submission" date="2023-11" db="UniProtKB">
        <authorList>
            <consortium name="WormBaseParasite"/>
        </authorList>
    </citation>
    <scope>IDENTIFICATION</scope>
</reference>
<protein>
    <recommendedName>
        <fullName evidence="4">Zinc finger CCHC domain-containing protein 10</fullName>
    </recommendedName>
</protein>
<sequence length="156" mass="16642">MELGKPRGIVCAVLMSGQRRPRLPTLFQSRVADNTLVTCQKCLEKGHWTYQCTGKRKYLKRESYTVILGKKIEAQKKPKVKKSSSGTSSSESSSSSSGESSTSSSSSESGEEDSSSESNSSSDESSSDSSSSGASSSSEESRSSNSPKSSKQKNRS</sequence>
<evidence type="ECO:0000313" key="2">
    <source>
        <dbReference type="Proteomes" id="UP000050795"/>
    </source>
</evidence>
<proteinExistence type="predicted"/>
<feature type="compositionally biased region" description="Low complexity" evidence="1">
    <location>
        <begin position="116"/>
        <end position="149"/>
    </location>
</feature>
<dbReference type="GO" id="GO:0003676">
    <property type="term" value="F:nucleic acid binding"/>
    <property type="evidence" value="ECO:0007669"/>
    <property type="project" value="InterPro"/>
</dbReference>
<dbReference type="SUPFAM" id="SSF57756">
    <property type="entry name" value="Retrovirus zinc finger-like domains"/>
    <property type="match status" value="1"/>
</dbReference>
<dbReference type="WBParaSite" id="TREG1_98240.1">
    <property type="protein sequence ID" value="TREG1_98240.1"/>
    <property type="gene ID" value="TREG1_98240"/>
</dbReference>
<feature type="region of interest" description="Disordered" evidence="1">
    <location>
        <begin position="69"/>
        <end position="156"/>
    </location>
</feature>
<dbReference type="InterPro" id="IPR036875">
    <property type="entry name" value="Znf_CCHC_sf"/>
</dbReference>
<dbReference type="Proteomes" id="UP000050795">
    <property type="component" value="Unassembled WGS sequence"/>
</dbReference>
<evidence type="ECO:0000256" key="1">
    <source>
        <dbReference type="SAM" id="MobiDB-lite"/>
    </source>
</evidence>
<organism evidence="2 3">
    <name type="scientific">Trichobilharzia regenti</name>
    <name type="common">Nasal bird schistosome</name>
    <dbReference type="NCBI Taxonomy" id="157069"/>
    <lineage>
        <taxon>Eukaryota</taxon>
        <taxon>Metazoa</taxon>
        <taxon>Spiralia</taxon>
        <taxon>Lophotrochozoa</taxon>
        <taxon>Platyhelminthes</taxon>
        <taxon>Trematoda</taxon>
        <taxon>Digenea</taxon>
        <taxon>Strigeidida</taxon>
        <taxon>Schistosomatoidea</taxon>
        <taxon>Schistosomatidae</taxon>
        <taxon>Trichobilharzia</taxon>
    </lineage>
</organism>
<name>A0AA85KJE3_TRIRE</name>
<evidence type="ECO:0008006" key="4">
    <source>
        <dbReference type="Google" id="ProtNLM"/>
    </source>
</evidence>
<dbReference type="GO" id="GO:0008270">
    <property type="term" value="F:zinc ion binding"/>
    <property type="evidence" value="ECO:0007669"/>
    <property type="project" value="InterPro"/>
</dbReference>
<evidence type="ECO:0000313" key="3">
    <source>
        <dbReference type="WBParaSite" id="TREG1_98240.1"/>
    </source>
</evidence>
<keyword evidence="2" id="KW-1185">Reference proteome</keyword>
<accession>A0AA85KJE3</accession>
<dbReference type="Pfam" id="PF13917">
    <property type="entry name" value="zf-CCHC_3"/>
    <property type="match status" value="1"/>
</dbReference>
<feature type="compositionally biased region" description="Low complexity" evidence="1">
    <location>
        <begin position="83"/>
        <end position="108"/>
    </location>
</feature>
<dbReference type="AlphaFoldDB" id="A0AA85KJE3"/>
<reference evidence="2" key="1">
    <citation type="submission" date="2022-06" db="EMBL/GenBank/DDBJ databases">
        <authorList>
            <person name="Berger JAMES D."/>
            <person name="Berger JAMES D."/>
        </authorList>
    </citation>
    <scope>NUCLEOTIDE SEQUENCE [LARGE SCALE GENOMIC DNA]</scope>
</reference>